<keyword evidence="11" id="KW-0472">Membrane</keyword>
<evidence type="ECO:0000256" key="5">
    <source>
        <dbReference type="ARBA" id="ARBA00022475"/>
    </source>
</evidence>
<dbReference type="PROSITE" id="PS00211">
    <property type="entry name" value="ABC_TRANSPORTER_1"/>
    <property type="match status" value="1"/>
</dbReference>
<dbReference type="Gene3D" id="3.40.50.300">
    <property type="entry name" value="P-loop containing nucleotide triphosphate hydrolases"/>
    <property type="match status" value="2"/>
</dbReference>
<comment type="caution">
    <text evidence="13">The sequence shown here is derived from an EMBL/GenBank/DDBJ whole genome shotgun (WGS) entry which is preliminary data.</text>
</comment>
<evidence type="ECO:0000256" key="7">
    <source>
        <dbReference type="ARBA" id="ARBA00022737"/>
    </source>
</evidence>
<comment type="subcellular location">
    <subcellularLocation>
        <location evidence="2">Cell inner membrane</location>
    </subcellularLocation>
    <subcellularLocation>
        <location evidence="1">Cell membrane</location>
        <topology evidence="1">Peripheral membrane protein</topology>
    </subcellularLocation>
</comment>
<evidence type="ECO:0000256" key="9">
    <source>
        <dbReference type="ARBA" id="ARBA00022840"/>
    </source>
</evidence>
<dbReference type="CDD" id="cd03215">
    <property type="entry name" value="ABC_Carb_Monos_II"/>
    <property type="match status" value="1"/>
</dbReference>
<keyword evidence="6" id="KW-0762">Sugar transport</keyword>
<evidence type="ECO:0000313" key="14">
    <source>
        <dbReference type="Proteomes" id="UP000016842"/>
    </source>
</evidence>
<keyword evidence="9 13" id="KW-0067">ATP-binding</keyword>
<comment type="similarity">
    <text evidence="3">Belongs to the ABC transporter superfamily.</text>
</comment>
<dbReference type="FunFam" id="3.40.50.300:FF:000127">
    <property type="entry name" value="Ribose import ATP-binding protein RbsA"/>
    <property type="match status" value="1"/>
</dbReference>
<feature type="domain" description="ABC transporter" evidence="12">
    <location>
        <begin position="268"/>
        <end position="515"/>
    </location>
</feature>
<evidence type="ECO:0000259" key="12">
    <source>
        <dbReference type="PROSITE" id="PS50893"/>
    </source>
</evidence>
<evidence type="ECO:0000256" key="8">
    <source>
        <dbReference type="ARBA" id="ARBA00022741"/>
    </source>
</evidence>
<proteinExistence type="inferred from homology"/>
<dbReference type="GO" id="GO:0005886">
    <property type="term" value="C:plasma membrane"/>
    <property type="evidence" value="ECO:0007669"/>
    <property type="project" value="UniProtKB-SubCell"/>
</dbReference>
<dbReference type="InterPro" id="IPR027417">
    <property type="entry name" value="P-loop_NTPase"/>
</dbReference>
<accession>U4V4H4</accession>
<keyword evidence="7" id="KW-0677">Repeat</keyword>
<dbReference type="InterPro" id="IPR003439">
    <property type="entry name" value="ABC_transporter-like_ATP-bd"/>
</dbReference>
<feature type="domain" description="ABC transporter" evidence="12">
    <location>
        <begin position="16"/>
        <end position="251"/>
    </location>
</feature>
<dbReference type="PANTHER" id="PTHR43790:SF3">
    <property type="entry name" value="D-ALLOSE IMPORT ATP-BINDING PROTEIN ALSA-RELATED"/>
    <property type="match status" value="1"/>
</dbReference>
<dbReference type="PROSITE" id="PS50893">
    <property type="entry name" value="ABC_TRANSPORTER_2"/>
    <property type="match status" value="2"/>
</dbReference>
<dbReference type="GO" id="GO:0005524">
    <property type="term" value="F:ATP binding"/>
    <property type="evidence" value="ECO:0007669"/>
    <property type="project" value="UniProtKB-KW"/>
</dbReference>
<dbReference type="AlphaFoldDB" id="U4V4H4"/>
<gene>
    <name evidence="13" type="ORF">Q644_10640</name>
</gene>
<evidence type="ECO:0000256" key="1">
    <source>
        <dbReference type="ARBA" id="ARBA00004202"/>
    </source>
</evidence>
<name>U4V4H4_9HYPH</name>
<dbReference type="PANTHER" id="PTHR43790">
    <property type="entry name" value="CARBOHYDRATE TRANSPORT ATP-BINDING PROTEIN MG119-RELATED"/>
    <property type="match status" value="1"/>
</dbReference>
<dbReference type="InterPro" id="IPR050107">
    <property type="entry name" value="ABC_carbohydrate_import_ATPase"/>
</dbReference>
<dbReference type="SMART" id="SM00382">
    <property type="entry name" value="AAA"/>
    <property type="match status" value="2"/>
</dbReference>
<evidence type="ECO:0000256" key="6">
    <source>
        <dbReference type="ARBA" id="ARBA00022597"/>
    </source>
</evidence>
<dbReference type="GO" id="GO:0016887">
    <property type="term" value="F:ATP hydrolysis activity"/>
    <property type="evidence" value="ECO:0007669"/>
    <property type="project" value="InterPro"/>
</dbReference>
<dbReference type="CDD" id="cd03216">
    <property type="entry name" value="ABC_Carb_Monos_I"/>
    <property type="match status" value="1"/>
</dbReference>
<evidence type="ECO:0000256" key="10">
    <source>
        <dbReference type="ARBA" id="ARBA00022967"/>
    </source>
</evidence>
<dbReference type="Proteomes" id="UP000016842">
    <property type="component" value="Unassembled WGS sequence"/>
</dbReference>
<keyword evidence="8" id="KW-0547">Nucleotide-binding</keyword>
<dbReference type="InterPro" id="IPR017871">
    <property type="entry name" value="ABC_transporter-like_CS"/>
</dbReference>
<evidence type="ECO:0000313" key="13">
    <source>
        <dbReference type="EMBL" id="ERL99563.1"/>
    </source>
</evidence>
<sequence length="517" mass="55639">MSTAPKIEGKNGDVVLAAHNVAKSYGRIHALKGVNFEIRRGQVTTLFGENGAGKSTLMKVLSGVIQPTSGTIILDGEPVTFNSSTEARDHGISIIHQELSLAPNMNVRDNIFMGREIRTATGVDFAEEERLTRELLAELEEDIDPLTPVEELRLGQQQVVEIARALSVNSRILIMDEPTSALSASEVEVLFKVIRDLTARGVAIVYISHHLEEALQITNHAVVLRDGTMTAYAPREEIDLEWIVRNMVGENFDLGSPPTGYEWGDVALSVENLTVPDPGGAGFSLVDRMSLNVRAGEIVCIYGLMGGAGRTELLETVAGRLKASGGGRVLLKGQDVSGLTIAQRIERGGLVLVPEDRQRDGLVQTMTVGKNLSLASIAEMTKGLFTSRKREKQIVDQSIRNVHIKTDGGEAAIGSLSGGNQQKVVIGKMLATEPEVILLDEPSRGIDIGAKAEVFKLLAEKAKQGLAVVYTTSEVGECLSIAHRIIVMHRGRISAEFGSDVSKEKIMAASGEAMVGH</sequence>
<keyword evidence="5" id="KW-1003">Cell membrane</keyword>
<keyword evidence="4" id="KW-0813">Transport</keyword>
<reference evidence="13 14" key="1">
    <citation type="journal article" date="2014" name="FEMS Microbiol. Lett.">
        <title>Genome sequencing analysis reveals virulence-related gene content of Ochrobactrum intermedium strain 229E, a urease-positive strain isolated from the human gastric niche.</title>
        <authorList>
            <person name="Kulkarni G.J."/>
            <person name="Shetty S."/>
            <person name="Dharne M.S."/>
            <person name="Shouche Y.S."/>
        </authorList>
    </citation>
    <scope>NUCLEOTIDE SEQUENCE [LARGE SCALE GENOMIC DNA]</scope>
    <source>
        <strain evidence="13 14">229E</strain>
    </source>
</reference>
<organism evidence="13 14">
    <name type="scientific">Brucella intermedia 229E</name>
    <dbReference type="NCBI Taxonomy" id="1337887"/>
    <lineage>
        <taxon>Bacteria</taxon>
        <taxon>Pseudomonadati</taxon>
        <taxon>Pseudomonadota</taxon>
        <taxon>Alphaproteobacteria</taxon>
        <taxon>Hyphomicrobiales</taxon>
        <taxon>Brucellaceae</taxon>
        <taxon>Brucella/Ochrobactrum group</taxon>
        <taxon>Brucella</taxon>
    </lineage>
</organism>
<evidence type="ECO:0000256" key="3">
    <source>
        <dbReference type="ARBA" id="ARBA00005417"/>
    </source>
</evidence>
<evidence type="ECO:0000256" key="4">
    <source>
        <dbReference type="ARBA" id="ARBA00022448"/>
    </source>
</evidence>
<dbReference type="SUPFAM" id="SSF52540">
    <property type="entry name" value="P-loop containing nucleoside triphosphate hydrolases"/>
    <property type="match status" value="2"/>
</dbReference>
<evidence type="ECO:0000256" key="2">
    <source>
        <dbReference type="ARBA" id="ARBA00004533"/>
    </source>
</evidence>
<dbReference type="EMBL" id="ASXJ01000377">
    <property type="protein sequence ID" value="ERL99563.1"/>
    <property type="molecule type" value="Genomic_DNA"/>
</dbReference>
<keyword evidence="10" id="KW-1278">Translocase</keyword>
<dbReference type="Pfam" id="PF00005">
    <property type="entry name" value="ABC_tran"/>
    <property type="match status" value="2"/>
</dbReference>
<evidence type="ECO:0000256" key="11">
    <source>
        <dbReference type="ARBA" id="ARBA00023136"/>
    </source>
</evidence>
<protein>
    <submittedName>
        <fullName evidence="13">Sugar ABC transporter ATP-binding protein</fullName>
    </submittedName>
</protein>
<dbReference type="PATRIC" id="fig|1337887.3.peg.5616"/>
<dbReference type="InterPro" id="IPR003593">
    <property type="entry name" value="AAA+_ATPase"/>
</dbReference>